<dbReference type="InterPro" id="IPR005693">
    <property type="entry name" value="Mce"/>
</dbReference>
<dbReference type="Pfam" id="PF02470">
    <property type="entry name" value="MlaD"/>
    <property type="match status" value="1"/>
</dbReference>
<dbReference type="NCBIfam" id="TIGR00996">
    <property type="entry name" value="Mtu_fam_mce"/>
    <property type="match status" value="1"/>
</dbReference>
<evidence type="ECO:0000259" key="1">
    <source>
        <dbReference type="Pfam" id="PF02470"/>
    </source>
</evidence>
<dbReference type="RefSeq" id="WP_328858336.1">
    <property type="nucleotide sequence ID" value="NZ_CP108021.1"/>
</dbReference>
<dbReference type="InterPro" id="IPR052336">
    <property type="entry name" value="MlaD_Phospholipid_Transporter"/>
</dbReference>
<name>A0AAU4K5B9_9NOCA</name>
<dbReference type="Pfam" id="PF11887">
    <property type="entry name" value="Mce4_CUP1"/>
    <property type="match status" value="1"/>
</dbReference>
<proteinExistence type="predicted"/>
<protein>
    <submittedName>
        <fullName evidence="3">MCE family protein</fullName>
    </submittedName>
</protein>
<organism evidence="3 4">
    <name type="scientific">Williamsia herbipolensis</name>
    <dbReference type="NCBI Taxonomy" id="1603258"/>
    <lineage>
        <taxon>Bacteria</taxon>
        <taxon>Bacillati</taxon>
        <taxon>Actinomycetota</taxon>
        <taxon>Actinomycetes</taxon>
        <taxon>Mycobacteriales</taxon>
        <taxon>Nocardiaceae</taxon>
        <taxon>Williamsia</taxon>
    </lineage>
</organism>
<reference evidence="3 4" key="1">
    <citation type="submission" date="2022-10" db="EMBL/GenBank/DDBJ databases">
        <title>The complete genomes of actinobacterial strains from the NBC collection.</title>
        <authorList>
            <person name="Joergensen T.S."/>
            <person name="Alvarez Arevalo M."/>
            <person name="Sterndorff E.B."/>
            <person name="Faurdal D."/>
            <person name="Vuksanovic O."/>
            <person name="Mourched A.-S."/>
            <person name="Charusanti P."/>
            <person name="Shaw S."/>
            <person name="Blin K."/>
            <person name="Weber T."/>
        </authorList>
    </citation>
    <scope>NUCLEOTIDE SEQUENCE [LARGE SCALE GENOMIC DNA]</scope>
    <source>
        <strain evidence="3 4">NBC_00319</strain>
    </source>
</reference>
<dbReference type="GO" id="GO:0005576">
    <property type="term" value="C:extracellular region"/>
    <property type="evidence" value="ECO:0007669"/>
    <property type="project" value="TreeGrafter"/>
</dbReference>
<dbReference type="EMBL" id="CP108021">
    <property type="protein sequence ID" value="WUM21207.1"/>
    <property type="molecule type" value="Genomic_DNA"/>
</dbReference>
<feature type="domain" description="Mce/MlaD" evidence="1">
    <location>
        <begin position="46"/>
        <end position="123"/>
    </location>
</feature>
<keyword evidence="4" id="KW-1185">Reference proteome</keyword>
<dbReference type="PANTHER" id="PTHR33371:SF19">
    <property type="entry name" value="MCE-FAMILY PROTEIN MCE4A"/>
    <property type="match status" value="1"/>
</dbReference>
<dbReference type="AlphaFoldDB" id="A0AAU4K5B9"/>
<evidence type="ECO:0000313" key="4">
    <source>
        <dbReference type="Proteomes" id="UP001432128"/>
    </source>
</evidence>
<dbReference type="PANTHER" id="PTHR33371">
    <property type="entry name" value="INTERMEMBRANE PHOSPHOLIPID TRANSPORT SYSTEM BINDING PROTEIN MLAD-RELATED"/>
    <property type="match status" value="1"/>
</dbReference>
<dbReference type="KEGG" id="whr:OG579_05225"/>
<gene>
    <name evidence="3" type="ORF">OG579_05225</name>
</gene>
<evidence type="ECO:0000313" key="3">
    <source>
        <dbReference type="EMBL" id="WUM21207.1"/>
    </source>
</evidence>
<evidence type="ECO:0000259" key="2">
    <source>
        <dbReference type="Pfam" id="PF11887"/>
    </source>
</evidence>
<sequence length="400" mass="40594">MTTATTSRTRVSDTLITRACALAAACLLAAVGYVTVASFRGDLADTVTVSVHTPRAGLAMSPGSLVTRHGVAVGRVTSVDDTGDGAVVRIAVAADAARSVPVDTGVDISSPTVFGAKAVALIDPPVTRARGLTRGQTIDADSVSVEVDTVFESLTRVLGAVEPAKLNSVLGALAGALRGNGARIGAAIDDTDAVVRSVNARLPALNRDLRSGATTAQIYAGSADDLMASLRNLTPTARTLDERSGDLDAVLMSAIGLGDSGNRVLSPNSGALVSAIQLLQPTAELLARYSPEFSCFLKGADLASENAEKVSGGNGSTMLLNSTIVLGAAPYTYPGNLPKVSAGGGPRCGALPRLGAGDIPAPYVVADTGANPYADRPTSPRLVNGPILQLLLGSDWAGRR</sequence>
<dbReference type="Proteomes" id="UP001432128">
    <property type="component" value="Chromosome"/>
</dbReference>
<accession>A0AAU4K5B9</accession>
<dbReference type="GO" id="GO:0051701">
    <property type="term" value="P:biological process involved in interaction with host"/>
    <property type="evidence" value="ECO:0007669"/>
    <property type="project" value="TreeGrafter"/>
</dbReference>
<dbReference type="InterPro" id="IPR024516">
    <property type="entry name" value="Mce_C"/>
</dbReference>
<dbReference type="InterPro" id="IPR003399">
    <property type="entry name" value="Mce/MlaD"/>
</dbReference>
<feature type="domain" description="Mammalian cell entry C-terminal" evidence="2">
    <location>
        <begin position="130"/>
        <end position="346"/>
    </location>
</feature>